<accession>A0A2P6PLQ1</accession>
<gene>
    <name evidence="1" type="ORF">RchiOBHm_Chr6g0254891</name>
</gene>
<dbReference type="STRING" id="74649.A0A2P6PLQ1"/>
<dbReference type="Proteomes" id="UP000238479">
    <property type="component" value="Chromosome 6"/>
</dbReference>
<evidence type="ECO:0000313" key="2">
    <source>
        <dbReference type="Proteomes" id="UP000238479"/>
    </source>
</evidence>
<organism evidence="1 2">
    <name type="scientific">Rosa chinensis</name>
    <name type="common">China rose</name>
    <dbReference type="NCBI Taxonomy" id="74649"/>
    <lineage>
        <taxon>Eukaryota</taxon>
        <taxon>Viridiplantae</taxon>
        <taxon>Streptophyta</taxon>
        <taxon>Embryophyta</taxon>
        <taxon>Tracheophyta</taxon>
        <taxon>Spermatophyta</taxon>
        <taxon>Magnoliopsida</taxon>
        <taxon>eudicotyledons</taxon>
        <taxon>Gunneridae</taxon>
        <taxon>Pentapetalae</taxon>
        <taxon>rosids</taxon>
        <taxon>fabids</taxon>
        <taxon>Rosales</taxon>
        <taxon>Rosaceae</taxon>
        <taxon>Rosoideae</taxon>
        <taxon>Rosoideae incertae sedis</taxon>
        <taxon>Rosa</taxon>
    </lineage>
</organism>
<reference evidence="1 2" key="1">
    <citation type="journal article" date="2018" name="Nat. Genet.">
        <title>The Rosa genome provides new insights in the design of modern roses.</title>
        <authorList>
            <person name="Bendahmane M."/>
        </authorList>
    </citation>
    <scope>NUCLEOTIDE SEQUENCE [LARGE SCALE GENOMIC DNA]</scope>
    <source>
        <strain evidence="2">cv. Old Blush</strain>
    </source>
</reference>
<name>A0A2P6PLQ1_ROSCH</name>
<dbReference type="EMBL" id="PDCK01000044">
    <property type="protein sequence ID" value="PRQ22865.1"/>
    <property type="molecule type" value="Genomic_DNA"/>
</dbReference>
<dbReference type="Gramene" id="PRQ22865">
    <property type="protein sequence ID" value="PRQ22865"/>
    <property type="gene ID" value="RchiOBHm_Chr6g0254891"/>
</dbReference>
<proteinExistence type="predicted"/>
<keyword evidence="2" id="KW-1185">Reference proteome</keyword>
<sequence>MEARVWVRKEQNKIVKHPMHKAGDGSVLKVGEEKEIGKPCLKKNLLKEGEGWDILQIHYTGILLEFDSSGDRGTSISSLGQEERKDMKKKCLEWKRLAMEPGASFFQKITSENLKEQHRLFSFFIIVY</sequence>
<protein>
    <submittedName>
        <fullName evidence="1">Putative peptidylprolyl isomerase</fullName>
        <ecNumber evidence="1">5.2.1.8</ecNumber>
    </submittedName>
</protein>
<dbReference type="EC" id="5.2.1.8" evidence="1"/>
<dbReference type="AlphaFoldDB" id="A0A2P6PLQ1"/>
<evidence type="ECO:0000313" key="1">
    <source>
        <dbReference type="EMBL" id="PRQ22865.1"/>
    </source>
</evidence>
<comment type="caution">
    <text evidence="1">The sequence shown here is derived from an EMBL/GenBank/DDBJ whole genome shotgun (WGS) entry which is preliminary data.</text>
</comment>
<dbReference type="GO" id="GO:0003755">
    <property type="term" value="F:peptidyl-prolyl cis-trans isomerase activity"/>
    <property type="evidence" value="ECO:0007669"/>
    <property type="project" value="UniProtKB-EC"/>
</dbReference>
<keyword evidence="1" id="KW-0413">Isomerase</keyword>